<feature type="binding site" evidence="8">
    <location>
        <position position="69"/>
    </location>
    <ligand>
        <name>Zn(2+)</name>
        <dbReference type="ChEBI" id="CHEBI:29105"/>
        <label>1</label>
    </ligand>
</feature>
<dbReference type="Proteomes" id="UP000199608">
    <property type="component" value="Unassembled WGS sequence"/>
</dbReference>
<protein>
    <submittedName>
        <fullName evidence="9">Putative aminopeptidase FrvX</fullName>
    </submittedName>
</protein>
<evidence type="ECO:0000256" key="4">
    <source>
        <dbReference type="ARBA" id="ARBA00022723"/>
    </source>
</evidence>
<dbReference type="AlphaFoldDB" id="A0A1H2IBZ3"/>
<gene>
    <name evidence="9" type="ORF">SAMN04487931_10862</name>
</gene>
<dbReference type="GO" id="GO:0004177">
    <property type="term" value="F:aminopeptidase activity"/>
    <property type="evidence" value="ECO:0007669"/>
    <property type="project" value="UniProtKB-UniRule"/>
</dbReference>
<dbReference type="Gene3D" id="2.40.30.40">
    <property type="entry name" value="Peptidase M42, domain 2"/>
    <property type="match status" value="1"/>
</dbReference>
<dbReference type="PANTHER" id="PTHR32481:SF0">
    <property type="entry name" value="AMINOPEPTIDASE YPDE-RELATED"/>
    <property type="match status" value="1"/>
</dbReference>
<dbReference type="GO" id="GO:0006508">
    <property type="term" value="P:proteolysis"/>
    <property type="evidence" value="ECO:0007669"/>
    <property type="project" value="UniProtKB-KW"/>
</dbReference>
<dbReference type="InterPro" id="IPR008007">
    <property type="entry name" value="Peptidase_M42"/>
</dbReference>
<sequence>MNSVEIIEQLSNAPGVSGFEDEVIHAAGKYMGPAFSLEEDRIRNLFIHRTACECIASQKNLPKVMLDAHSDEVGFMIQSVNTSGTLKFLALGGWNPQSISAHAVKIRNTKGKWIKGVVASKPTHFMTPDEIKKPVNIAGMVIDIGATSKKEVTEKFNIRIGAPVVPDVVFSYDSENDLIFGKAFDDRLGCAALLEIMKSHIQNDMAVDVVGVLSSQEELGLRGANISVKKANPDVAIVLEGTPADDTFNTNDFIQAGLRKGPQIRHMDKSVLANPRFVKFAIDIAEKNKIPFQEAVRSSGGTNAGVINLHDRSVPTITLGIPVRYIHSHHGIATMTDFTNTVKWCKQILKNLNRDIIEGF</sequence>
<keyword evidence="10" id="KW-1185">Reference proteome</keyword>
<feature type="binding site" evidence="8">
    <location>
        <position position="240"/>
    </location>
    <ligand>
        <name>Zn(2+)</name>
        <dbReference type="ChEBI" id="CHEBI:29105"/>
        <label>1</label>
    </ligand>
</feature>
<evidence type="ECO:0000256" key="1">
    <source>
        <dbReference type="ARBA" id="ARBA00006272"/>
    </source>
</evidence>
<dbReference type="RefSeq" id="WP_092235282.1">
    <property type="nucleotide sequence ID" value="NZ_FNLL01000008.1"/>
</dbReference>
<accession>A0A1H2IBZ3</accession>
<evidence type="ECO:0000313" key="10">
    <source>
        <dbReference type="Proteomes" id="UP000199608"/>
    </source>
</evidence>
<dbReference type="Gene3D" id="3.40.630.10">
    <property type="entry name" value="Zn peptidases"/>
    <property type="match status" value="1"/>
</dbReference>
<evidence type="ECO:0000256" key="8">
    <source>
        <dbReference type="PIRSR" id="PIRSR001123-2"/>
    </source>
</evidence>
<name>A0A1H2IBZ3_9BACT</name>
<feature type="binding site" evidence="8">
    <location>
        <position position="218"/>
    </location>
    <ligand>
        <name>Zn(2+)</name>
        <dbReference type="ChEBI" id="CHEBI:29105"/>
        <label>2</label>
    </ligand>
</feature>
<comment type="similarity">
    <text evidence="1 6">Belongs to the peptidase M42 family.</text>
</comment>
<dbReference type="InterPro" id="IPR023367">
    <property type="entry name" value="Peptidase_M42_dom2"/>
</dbReference>
<proteinExistence type="inferred from homology"/>
<dbReference type="EMBL" id="FNLL01000008">
    <property type="protein sequence ID" value="SDU41531.1"/>
    <property type="molecule type" value="Genomic_DNA"/>
</dbReference>
<feature type="binding site" evidence="8">
    <location>
        <position position="185"/>
    </location>
    <ligand>
        <name>Zn(2+)</name>
        <dbReference type="ChEBI" id="CHEBI:29105"/>
        <label>2</label>
    </ligand>
</feature>
<keyword evidence="5" id="KW-0378">Hydrolase</keyword>
<organism evidence="9 10">
    <name type="scientific">Desulfobacula phenolica</name>
    <dbReference type="NCBI Taxonomy" id="90732"/>
    <lineage>
        <taxon>Bacteria</taxon>
        <taxon>Pseudomonadati</taxon>
        <taxon>Thermodesulfobacteriota</taxon>
        <taxon>Desulfobacteria</taxon>
        <taxon>Desulfobacterales</taxon>
        <taxon>Desulfobacteraceae</taxon>
        <taxon>Desulfobacula</taxon>
    </lineage>
</organism>
<keyword evidence="2 9" id="KW-0031">Aminopeptidase</keyword>
<evidence type="ECO:0000256" key="2">
    <source>
        <dbReference type="ARBA" id="ARBA00022438"/>
    </source>
</evidence>
<evidence type="ECO:0000256" key="3">
    <source>
        <dbReference type="ARBA" id="ARBA00022670"/>
    </source>
</evidence>
<comment type="cofactor">
    <cofactor evidence="8">
        <name>a divalent metal cation</name>
        <dbReference type="ChEBI" id="CHEBI:60240"/>
    </cofactor>
    <text evidence="8">Binds 2 divalent metal cations per subunit.</text>
</comment>
<dbReference type="PIRSF" id="PIRSF001123">
    <property type="entry name" value="PepA_GA"/>
    <property type="match status" value="1"/>
</dbReference>
<feature type="binding site" evidence="8">
    <location>
        <position position="185"/>
    </location>
    <ligand>
        <name>Zn(2+)</name>
        <dbReference type="ChEBI" id="CHEBI:29105"/>
        <label>1</label>
    </ligand>
</feature>
<evidence type="ECO:0000256" key="6">
    <source>
        <dbReference type="PIRNR" id="PIRNR001123"/>
    </source>
</evidence>
<dbReference type="SUPFAM" id="SSF101821">
    <property type="entry name" value="Aminopeptidase/glucanase lid domain"/>
    <property type="match status" value="1"/>
</dbReference>
<dbReference type="PANTHER" id="PTHR32481">
    <property type="entry name" value="AMINOPEPTIDASE"/>
    <property type="match status" value="1"/>
</dbReference>
<feature type="binding site" evidence="8">
    <location>
        <position position="327"/>
    </location>
    <ligand>
        <name>Zn(2+)</name>
        <dbReference type="ChEBI" id="CHEBI:29105"/>
        <label>2</label>
    </ligand>
</feature>
<reference evidence="10" key="1">
    <citation type="submission" date="2016-10" db="EMBL/GenBank/DDBJ databases">
        <authorList>
            <person name="Varghese N."/>
            <person name="Submissions S."/>
        </authorList>
    </citation>
    <scope>NUCLEOTIDE SEQUENCE [LARGE SCALE GENOMIC DNA]</scope>
    <source>
        <strain evidence="10">DSM 3384</strain>
    </source>
</reference>
<evidence type="ECO:0000313" key="9">
    <source>
        <dbReference type="EMBL" id="SDU41531.1"/>
    </source>
</evidence>
<keyword evidence="4 8" id="KW-0479">Metal-binding</keyword>
<dbReference type="InterPro" id="IPR051464">
    <property type="entry name" value="Peptidase_M42_aminopept"/>
</dbReference>
<dbReference type="SUPFAM" id="SSF53187">
    <property type="entry name" value="Zn-dependent exopeptidases"/>
    <property type="match status" value="1"/>
</dbReference>
<keyword evidence="3" id="KW-0645">Protease</keyword>
<dbReference type="GO" id="GO:0046872">
    <property type="term" value="F:metal ion binding"/>
    <property type="evidence" value="ECO:0007669"/>
    <property type="project" value="UniProtKB-UniRule"/>
</dbReference>
<evidence type="ECO:0000256" key="5">
    <source>
        <dbReference type="ARBA" id="ARBA00022801"/>
    </source>
</evidence>
<feature type="active site" description="Proton acceptor" evidence="7">
    <location>
        <position position="217"/>
    </location>
</feature>
<evidence type="ECO:0000256" key="7">
    <source>
        <dbReference type="PIRSR" id="PIRSR001123-1"/>
    </source>
</evidence>
<dbReference type="Pfam" id="PF05343">
    <property type="entry name" value="Peptidase_M42"/>
    <property type="match status" value="1"/>
</dbReference>